<gene>
    <name evidence="1" type="ORF">BOW52_10855</name>
</gene>
<sequence length="164" mass="18988">MEKVNTLELIEQLKTNKRAKTVLQQDFVQWIAGKAGTYTHAVTLTFPFEVTDADEVEKYLAFFSRKINSECCRRPKEEEKVKMALVIHGINSSKKLHVHAAIQSPDKISSIEMSRRIKKSWHKALHHKRAIVDIKTYDDDGWIGYISKEFTLTNTRGISQYCNF</sequence>
<keyword evidence="2" id="KW-1185">Reference proteome</keyword>
<name>A0A1T2KU11_9GAMM</name>
<comment type="caution">
    <text evidence="1">The sequence shown here is derived from an EMBL/GenBank/DDBJ whole genome shotgun (WGS) entry which is preliminary data.</text>
</comment>
<reference evidence="1 2" key="1">
    <citation type="submission" date="2016-11" db="EMBL/GenBank/DDBJ databases">
        <title>Mixed transmission modes and dynamic genome evolution in an obligate animal-bacterial symbiosis.</title>
        <authorList>
            <person name="Russell S.L."/>
            <person name="Corbett-Detig R.B."/>
            <person name="Cavanaugh C.M."/>
        </authorList>
    </citation>
    <scope>NUCLEOTIDE SEQUENCE [LARGE SCALE GENOMIC DNA]</scope>
    <source>
        <strain evidence="1">Sp-SM6</strain>
    </source>
</reference>
<dbReference type="Proteomes" id="UP000190198">
    <property type="component" value="Unassembled WGS sequence"/>
</dbReference>
<protein>
    <submittedName>
        <fullName evidence="1">Uncharacterized protein</fullName>
    </submittedName>
</protein>
<proteinExistence type="predicted"/>
<evidence type="ECO:0000313" key="2">
    <source>
        <dbReference type="Proteomes" id="UP000190198"/>
    </source>
</evidence>
<evidence type="ECO:0000313" key="1">
    <source>
        <dbReference type="EMBL" id="OOZ36339.1"/>
    </source>
</evidence>
<accession>A0A1T2KU11</accession>
<organism evidence="1 2">
    <name type="scientific">Solemya elarraichensis gill symbiont</name>
    <dbReference type="NCBI Taxonomy" id="1918949"/>
    <lineage>
        <taxon>Bacteria</taxon>
        <taxon>Pseudomonadati</taxon>
        <taxon>Pseudomonadota</taxon>
        <taxon>Gammaproteobacteria</taxon>
        <taxon>sulfur-oxidizing symbionts</taxon>
    </lineage>
</organism>
<dbReference type="AlphaFoldDB" id="A0A1T2KU11"/>
<dbReference type="EMBL" id="MPRK01000336">
    <property type="protein sequence ID" value="OOZ36339.1"/>
    <property type="molecule type" value="Genomic_DNA"/>
</dbReference>